<evidence type="ECO:0000256" key="5">
    <source>
        <dbReference type="ARBA" id="ARBA00022989"/>
    </source>
</evidence>
<feature type="transmembrane region" description="Helical" evidence="7">
    <location>
        <begin position="35"/>
        <end position="58"/>
    </location>
</feature>
<dbReference type="GO" id="GO:0005886">
    <property type="term" value="C:plasma membrane"/>
    <property type="evidence" value="ECO:0007669"/>
    <property type="project" value="UniProtKB-SubCell"/>
</dbReference>
<keyword evidence="4 7" id="KW-0812">Transmembrane</keyword>
<dbReference type="InterPro" id="IPR049177">
    <property type="entry name" value="MgtC_SapB_SrpB_YhiD_N"/>
</dbReference>
<dbReference type="EMBL" id="CP049886">
    <property type="protein sequence ID" value="QIL46319.1"/>
    <property type="molecule type" value="Genomic_DNA"/>
</dbReference>
<keyword evidence="3" id="KW-1003">Cell membrane</keyword>
<evidence type="ECO:0000256" key="2">
    <source>
        <dbReference type="ARBA" id="ARBA00009298"/>
    </source>
</evidence>
<dbReference type="AlphaFoldDB" id="A0A6G8AMX7"/>
<dbReference type="Proteomes" id="UP000500890">
    <property type="component" value="Chromosome"/>
</dbReference>
<feature type="transmembrane region" description="Helical" evidence="7">
    <location>
        <begin position="108"/>
        <end position="127"/>
    </location>
</feature>
<accession>A0A6G8AMX7</accession>
<keyword evidence="6 7" id="KW-0472">Membrane</keyword>
<dbReference type="PANTHER" id="PTHR33778">
    <property type="entry name" value="PROTEIN MGTC"/>
    <property type="match status" value="1"/>
</dbReference>
<dbReference type="PRINTS" id="PR01837">
    <property type="entry name" value="MGTCSAPBPROT"/>
</dbReference>
<dbReference type="PANTHER" id="PTHR33778:SF1">
    <property type="entry name" value="MAGNESIUM TRANSPORTER YHID-RELATED"/>
    <property type="match status" value="1"/>
</dbReference>
<comment type="similarity">
    <text evidence="2">Belongs to the MgtC/SapB family.</text>
</comment>
<proteinExistence type="inferred from homology"/>
<evidence type="ECO:0000256" key="7">
    <source>
        <dbReference type="SAM" id="Phobius"/>
    </source>
</evidence>
<feature type="domain" description="MgtC/SapB/SrpB/YhiD N-terminal" evidence="8">
    <location>
        <begin position="10"/>
        <end position="145"/>
    </location>
</feature>
<evidence type="ECO:0000256" key="6">
    <source>
        <dbReference type="ARBA" id="ARBA00023136"/>
    </source>
</evidence>
<evidence type="ECO:0000256" key="3">
    <source>
        <dbReference type="ARBA" id="ARBA00022475"/>
    </source>
</evidence>
<evidence type="ECO:0000256" key="4">
    <source>
        <dbReference type="ARBA" id="ARBA00022692"/>
    </source>
</evidence>
<evidence type="ECO:0000256" key="1">
    <source>
        <dbReference type="ARBA" id="ARBA00004651"/>
    </source>
</evidence>
<dbReference type="KEGG" id="vah:G7081_04155"/>
<organism evidence="9 10">
    <name type="scientific">Vagococcus coleopterorum</name>
    <dbReference type="NCBI Taxonomy" id="2714946"/>
    <lineage>
        <taxon>Bacteria</taxon>
        <taxon>Bacillati</taxon>
        <taxon>Bacillota</taxon>
        <taxon>Bacilli</taxon>
        <taxon>Lactobacillales</taxon>
        <taxon>Enterococcaceae</taxon>
        <taxon>Vagococcus</taxon>
    </lineage>
</organism>
<keyword evidence="5 7" id="KW-1133">Transmembrane helix</keyword>
<name>A0A6G8AMX7_9ENTE</name>
<feature type="transmembrane region" description="Helical" evidence="7">
    <location>
        <begin position="78"/>
        <end position="96"/>
    </location>
</feature>
<dbReference type="RefSeq" id="WP_166007679.1">
    <property type="nucleotide sequence ID" value="NZ_CP049886.1"/>
</dbReference>
<evidence type="ECO:0000313" key="9">
    <source>
        <dbReference type="EMBL" id="QIL46319.1"/>
    </source>
</evidence>
<reference evidence="9 10" key="1">
    <citation type="submission" date="2020-03" db="EMBL/GenBank/DDBJ databases">
        <title>Vagococcus sp. nov., isolated from beetles.</title>
        <authorList>
            <person name="Hyun D.-W."/>
            <person name="Bae J.-W."/>
        </authorList>
    </citation>
    <scope>NUCLEOTIDE SEQUENCE [LARGE SCALE GENOMIC DNA]</scope>
    <source>
        <strain evidence="9 10">HDW17A</strain>
    </source>
</reference>
<gene>
    <name evidence="9" type="ORF">G7081_04155</name>
</gene>
<dbReference type="InterPro" id="IPR003416">
    <property type="entry name" value="MgtC/SapB/SrpB/YhiD_fam"/>
</dbReference>
<dbReference type="Pfam" id="PF02308">
    <property type="entry name" value="MgtC"/>
    <property type="match status" value="1"/>
</dbReference>
<evidence type="ECO:0000259" key="8">
    <source>
        <dbReference type="Pfam" id="PF02308"/>
    </source>
</evidence>
<sequence>MTLLEISQRLLLAIIISGAVGFDREFKNRPAGMRTHILVCVGAAVIALVQTQLSVNALQMVAESPELAAVVKSDQTRLIAQVVSGIGFLGAGTIIVTQRSVMGLTTAASLWAVACLGIAAGMGLYTIAISGFVVIQVVLSLLNKVLVAVPTLKKLQIKYQHRLETKEFVMDYFEEKGVQVKGVDFDVEIHADEKVYTNIYTVELPRGFNHSELIEDISLNKNVLQIRLIDA</sequence>
<evidence type="ECO:0000313" key="10">
    <source>
        <dbReference type="Proteomes" id="UP000500890"/>
    </source>
</evidence>
<keyword evidence="10" id="KW-1185">Reference proteome</keyword>
<feature type="transmembrane region" description="Helical" evidence="7">
    <location>
        <begin position="133"/>
        <end position="152"/>
    </location>
</feature>
<protein>
    <submittedName>
        <fullName evidence="9">MgtC/SapB family protein</fullName>
    </submittedName>
</protein>
<comment type="subcellular location">
    <subcellularLocation>
        <location evidence="1">Cell membrane</location>
        <topology evidence="1">Multi-pass membrane protein</topology>
    </subcellularLocation>
</comment>